<dbReference type="SMART" id="SM00512">
    <property type="entry name" value="Skp1"/>
    <property type="match status" value="1"/>
</dbReference>
<dbReference type="PIRSF" id="PIRSF028729">
    <property type="entry name" value="E3_ubiquit_lig_SCF_Skp"/>
    <property type="match status" value="1"/>
</dbReference>
<comment type="function">
    <text evidence="4">Involved in ubiquitination and subsequent proteasomal degradation of target proteins. Together with CUL1, RBX1 and a F-box protein, it forms a SCF E3 ubiquitin ligase complex. The functional specificity of this complex depends on the type of F-box protein. In the SCF complex, it serves as an adapter that links the F-box protein to CUL1.</text>
</comment>
<dbReference type="InterPro" id="IPR016897">
    <property type="entry name" value="SKP1"/>
</dbReference>
<evidence type="ECO:0000259" key="6">
    <source>
        <dbReference type="Pfam" id="PF03931"/>
    </source>
</evidence>
<dbReference type="InterPro" id="IPR016072">
    <property type="entry name" value="Skp1_comp_dimer"/>
</dbReference>
<evidence type="ECO:0000256" key="2">
    <source>
        <dbReference type="ARBA" id="ARBA00009993"/>
    </source>
</evidence>
<dbReference type="GO" id="GO:0005737">
    <property type="term" value="C:cytoplasm"/>
    <property type="evidence" value="ECO:0000318"/>
    <property type="project" value="GO_Central"/>
</dbReference>
<dbReference type="STRING" id="2711.A0A067FEA6"/>
<evidence type="ECO:0000313" key="7">
    <source>
        <dbReference type="EMBL" id="KDO61556.1"/>
    </source>
</evidence>
<comment type="pathway">
    <text evidence="1 4">Protein modification; protein ubiquitination.</text>
</comment>
<dbReference type="Proteomes" id="UP000027120">
    <property type="component" value="Unassembled WGS sequence"/>
</dbReference>
<dbReference type="InterPro" id="IPR016073">
    <property type="entry name" value="Skp1_comp_POZ"/>
</dbReference>
<dbReference type="PANTHER" id="PTHR11165">
    <property type="entry name" value="SKP1"/>
    <property type="match status" value="1"/>
</dbReference>
<reference evidence="7 8" key="1">
    <citation type="submission" date="2014-04" db="EMBL/GenBank/DDBJ databases">
        <authorList>
            <consortium name="International Citrus Genome Consortium"/>
            <person name="Gmitter F."/>
            <person name="Chen C."/>
            <person name="Farmerie W."/>
            <person name="Harkins T."/>
            <person name="Desany B."/>
            <person name="Mohiuddin M."/>
            <person name="Kodira C."/>
            <person name="Borodovsky M."/>
            <person name="Lomsadze A."/>
            <person name="Burns P."/>
            <person name="Jenkins J."/>
            <person name="Prochnik S."/>
            <person name="Shu S."/>
            <person name="Chapman J."/>
            <person name="Pitluck S."/>
            <person name="Schmutz J."/>
            <person name="Rokhsar D."/>
        </authorList>
    </citation>
    <scope>NUCLEOTIDE SEQUENCE</scope>
</reference>
<dbReference type="GO" id="GO:0097602">
    <property type="term" value="F:cullin family protein binding"/>
    <property type="evidence" value="ECO:0000318"/>
    <property type="project" value="GO_Central"/>
</dbReference>
<dbReference type="UniPathway" id="UPA00143"/>
<dbReference type="Gene3D" id="3.30.710.10">
    <property type="entry name" value="Potassium Channel Kv1.1, Chain A"/>
    <property type="match status" value="1"/>
</dbReference>
<comment type="subunit">
    <text evidence="4">Part of a SCF (SKP1-cullin-F-box) protein ligase complex.</text>
</comment>
<dbReference type="InterPro" id="IPR011333">
    <property type="entry name" value="SKP1/BTB/POZ_sf"/>
</dbReference>
<dbReference type="Pfam" id="PF01466">
    <property type="entry name" value="Skp1"/>
    <property type="match status" value="1"/>
</dbReference>
<dbReference type="Pfam" id="PF03931">
    <property type="entry name" value="Skp1_POZ"/>
    <property type="match status" value="1"/>
</dbReference>
<dbReference type="OrthoDB" id="2342932at2759"/>
<organism evidence="7 8">
    <name type="scientific">Citrus sinensis</name>
    <name type="common">Sweet orange</name>
    <name type="synonym">Citrus aurantium var. sinensis</name>
    <dbReference type="NCBI Taxonomy" id="2711"/>
    <lineage>
        <taxon>Eukaryota</taxon>
        <taxon>Viridiplantae</taxon>
        <taxon>Streptophyta</taxon>
        <taxon>Embryophyta</taxon>
        <taxon>Tracheophyta</taxon>
        <taxon>Spermatophyta</taxon>
        <taxon>Magnoliopsida</taxon>
        <taxon>eudicotyledons</taxon>
        <taxon>Gunneridae</taxon>
        <taxon>Pentapetalae</taxon>
        <taxon>rosids</taxon>
        <taxon>malvids</taxon>
        <taxon>Sapindales</taxon>
        <taxon>Rutaceae</taxon>
        <taxon>Aurantioideae</taxon>
        <taxon>Citrus</taxon>
    </lineage>
</organism>
<dbReference type="eggNOG" id="KOG1724">
    <property type="taxonomic scope" value="Eukaryota"/>
</dbReference>
<evidence type="ECO:0000256" key="1">
    <source>
        <dbReference type="ARBA" id="ARBA00004906"/>
    </source>
</evidence>
<feature type="domain" description="SKP1 component dimerisation" evidence="5">
    <location>
        <begin position="118"/>
        <end position="165"/>
    </location>
</feature>
<dbReference type="EMBL" id="KK784924">
    <property type="protein sequence ID" value="KDO61556.1"/>
    <property type="molecule type" value="Genomic_DNA"/>
</dbReference>
<accession>A0A067FEA6</accession>
<dbReference type="GO" id="GO:0016567">
    <property type="term" value="P:protein ubiquitination"/>
    <property type="evidence" value="ECO:0007669"/>
    <property type="project" value="UniProtKB-UniRule"/>
</dbReference>
<comment type="similarity">
    <text evidence="2 4">Belongs to the SKP1 family.</text>
</comment>
<dbReference type="GO" id="GO:0031146">
    <property type="term" value="P:SCF-dependent proteasomal ubiquitin-dependent protein catabolic process"/>
    <property type="evidence" value="ECO:0000318"/>
    <property type="project" value="GO_Central"/>
</dbReference>
<dbReference type="SUPFAM" id="SSF54695">
    <property type="entry name" value="POZ domain"/>
    <property type="match status" value="1"/>
</dbReference>
<evidence type="ECO:0000313" key="8">
    <source>
        <dbReference type="Proteomes" id="UP000027120"/>
    </source>
</evidence>
<feature type="domain" description="SKP1 component POZ" evidence="6">
    <location>
        <begin position="15"/>
        <end position="77"/>
    </location>
</feature>
<dbReference type="GO" id="GO:0005634">
    <property type="term" value="C:nucleus"/>
    <property type="evidence" value="ECO:0000318"/>
    <property type="project" value="GO_Central"/>
</dbReference>
<dbReference type="AlphaFoldDB" id="A0A067FEA6"/>
<proteinExistence type="inferred from homology"/>
<evidence type="ECO:0000256" key="4">
    <source>
        <dbReference type="PIRNR" id="PIRNR028729"/>
    </source>
</evidence>
<dbReference type="KEGG" id="cit:102627825"/>
<dbReference type="GO" id="GO:0009867">
    <property type="term" value="P:jasmonic acid mediated signaling pathway"/>
    <property type="evidence" value="ECO:0007669"/>
    <property type="project" value="UniProtKB-ARBA"/>
</dbReference>
<dbReference type="InterPro" id="IPR036296">
    <property type="entry name" value="SKP1-like_dim_sf"/>
</dbReference>
<name>A0A067FEA6_CITSI</name>
<dbReference type="InterPro" id="IPR001232">
    <property type="entry name" value="SKP1-like"/>
</dbReference>
<dbReference type="SMR" id="A0A067FEA6"/>
<protein>
    <recommendedName>
        <fullName evidence="4">SKP1-like protein</fullName>
    </recommendedName>
</protein>
<sequence>MAEESSSSCSAQATKKISLKTADGHLFEVEEPVAMEFEIVKSFFDENDDASEDTVVPLPNVSAAPLSYIIEFCRAHVEFRKKRSPKQEVKTFNEEFGKSKSNDELKEMILVANYLNIKDMLDYLTETVANRIKNKSVEYVRKFFGIENDFTPEEEEAARKEYEWAFEGVDPDDDDV</sequence>
<evidence type="ECO:0000259" key="5">
    <source>
        <dbReference type="Pfam" id="PF01466"/>
    </source>
</evidence>
<keyword evidence="3 4" id="KW-0833">Ubl conjugation pathway</keyword>
<dbReference type="SUPFAM" id="SSF81382">
    <property type="entry name" value="Skp1 dimerisation domain-like"/>
    <property type="match status" value="1"/>
</dbReference>
<keyword evidence="8" id="KW-1185">Reference proteome</keyword>
<evidence type="ECO:0000256" key="3">
    <source>
        <dbReference type="ARBA" id="ARBA00022786"/>
    </source>
</evidence>
<dbReference type="PaxDb" id="2711-XP_006493756.1"/>
<gene>
    <name evidence="7" type="ORF">CISIN_1g030521mg</name>
</gene>